<keyword evidence="5" id="KW-1185">Reference proteome</keyword>
<reference evidence="4 5" key="1">
    <citation type="submission" date="2022-06" db="EMBL/GenBank/DDBJ databases">
        <title>Isolation of gut microbiota from human fecal samples.</title>
        <authorList>
            <person name="Pamer E.G."/>
            <person name="Barat B."/>
            <person name="Waligurski E."/>
            <person name="Medina S."/>
            <person name="Paddock L."/>
            <person name="Mostad J."/>
        </authorList>
    </citation>
    <scope>NUCLEOTIDE SEQUENCE [LARGE SCALE GENOMIC DNA]</scope>
    <source>
        <strain evidence="4 5">DFI.1.1</strain>
    </source>
</reference>
<feature type="domain" description="OLD protein-like TOPRIM" evidence="3">
    <location>
        <begin position="353"/>
        <end position="418"/>
    </location>
</feature>
<dbReference type="Pfam" id="PF20469">
    <property type="entry name" value="OLD-like_TOPRIM"/>
    <property type="match status" value="1"/>
</dbReference>
<gene>
    <name evidence="4" type="ORF">NE675_00055</name>
</gene>
<evidence type="ECO:0000259" key="3">
    <source>
        <dbReference type="Pfam" id="PF20469"/>
    </source>
</evidence>
<dbReference type="Pfam" id="PF13304">
    <property type="entry name" value="AAA_21"/>
    <property type="match status" value="1"/>
</dbReference>
<dbReference type="SUPFAM" id="SSF52540">
    <property type="entry name" value="P-loop containing nucleoside triphosphate hydrolases"/>
    <property type="match status" value="1"/>
</dbReference>
<dbReference type="InterPro" id="IPR003959">
    <property type="entry name" value="ATPase_AAA_core"/>
</dbReference>
<dbReference type="PANTHER" id="PTHR43581:SF2">
    <property type="entry name" value="EXCINUCLEASE ATPASE SUBUNIT"/>
    <property type="match status" value="1"/>
</dbReference>
<evidence type="ECO:0000313" key="4">
    <source>
        <dbReference type="EMBL" id="MCQ5341428.1"/>
    </source>
</evidence>
<feature type="domain" description="Endonuclease GajA/Old nuclease/RecF-like AAA" evidence="1">
    <location>
        <begin position="1"/>
        <end position="79"/>
    </location>
</feature>
<sequence length="553" mass="64195">MYIASMRIQNYRNLQDVEMTFHEKANYIVGENAIGKSGLLRLLAYMSDGRNVDEDDYADPSQPIIITMGLHLLESDKEYFADKPEEHRETLRIRMEMHISDMYPHLYLDESGEELPLELIRRLRYVSYSATLPEEQRVAPRIYRALEQMLSEWSEQHWDSLSEDARAFIHHEVAVGSLDSSYFVNIFLLSKLLCRTDRPRADNMKFISLAALCVITHVYQMSLSRAVPMEHNLIVDEKGRRYLPLIISIDEPEIHLHPYMQRSVLHYYQQLLRNEDPQFCRLLKDLFNIDGLRGQLFIVTHSTDSLIDDYRNIIRLYRDKRGMVKAACGACFHFSEEIEKHLIMHFPEVKAALYSRSALIVEGETEYGCFQQFGVTLNIPFDYYGICLINARGESSISKIKALLEYFKIPVAALYDADVKSSHKGERGVYFTHEICFEMDLAKTLLDRGRRRDLDRIIDTACGDHARATTDMIKKACRKLDINYHDYPARRLWNVNPRNQRALYVYYFAWLYSNKGVILGRLLGQSLEKDDIPPAFAKVITAVGQLAKVTQAV</sequence>
<dbReference type="CDD" id="cd01026">
    <property type="entry name" value="TOPRIM_OLD"/>
    <property type="match status" value="1"/>
</dbReference>
<accession>A0ABT1SNI5</accession>
<evidence type="ECO:0000313" key="5">
    <source>
        <dbReference type="Proteomes" id="UP001206692"/>
    </source>
</evidence>
<organism evidence="4 5">
    <name type="scientific">Megasphaera massiliensis</name>
    <dbReference type="NCBI Taxonomy" id="1232428"/>
    <lineage>
        <taxon>Bacteria</taxon>
        <taxon>Bacillati</taxon>
        <taxon>Bacillota</taxon>
        <taxon>Negativicutes</taxon>
        <taxon>Veillonellales</taxon>
        <taxon>Veillonellaceae</taxon>
        <taxon>Megasphaera</taxon>
    </lineage>
</organism>
<proteinExistence type="predicted"/>
<dbReference type="PANTHER" id="PTHR43581">
    <property type="entry name" value="ATP/GTP PHOSPHATASE"/>
    <property type="match status" value="1"/>
</dbReference>
<name>A0ABT1SNI5_9FIRM</name>
<dbReference type="Proteomes" id="UP001206692">
    <property type="component" value="Unassembled WGS sequence"/>
</dbReference>
<comment type="caution">
    <text evidence="4">The sequence shown here is derived from an EMBL/GenBank/DDBJ whole genome shotgun (WGS) entry which is preliminary data.</text>
</comment>
<dbReference type="Pfam" id="PF13175">
    <property type="entry name" value="AAA_15"/>
    <property type="match status" value="1"/>
</dbReference>
<evidence type="ECO:0000259" key="1">
    <source>
        <dbReference type="Pfam" id="PF13175"/>
    </source>
</evidence>
<dbReference type="EMBL" id="JANGEW010000001">
    <property type="protein sequence ID" value="MCQ5341428.1"/>
    <property type="molecule type" value="Genomic_DNA"/>
</dbReference>
<dbReference type="RefSeq" id="WP_062412333.1">
    <property type="nucleotide sequence ID" value="NZ_JAJCIO010000001.1"/>
</dbReference>
<evidence type="ECO:0000259" key="2">
    <source>
        <dbReference type="Pfam" id="PF13304"/>
    </source>
</evidence>
<protein>
    <submittedName>
        <fullName evidence="4">AAA family ATPase</fullName>
    </submittedName>
</protein>
<dbReference type="InterPro" id="IPR041685">
    <property type="entry name" value="AAA_GajA/Old/RecF-like"/>
</dbReference>
<feature type="domain" description="ATPase AAA-type core" evidence="2">
    <location>
        <begin position="245"/>
        <end position="308"/>
    </location>
</feature>
<dbReference type="InterPro" id="IPR051396">
    <property type="entry name" value="Bact_Antivir_Def_Nuclease"/>
</dbReference>
<dbReference type="Gene3D" id="3.40.50.300">
    <property type="entry name" value="P-loop containing nucleotide triphosphate hydrolases"/>
    <property type="match status" value="1"/>
</dbReference>
<dbReference type="InterPro" id="IPR027417">
    <property type="entry name" value="P-loop_NTPase"/>
</dbReference>
<dbReference type="InterPro" id="IPR034139">
    <property type="entry name" value="TOPRIM_OLD"/>
</dbReference>